<dbReference type="GO" id="GO:0005576">
    <property type="term" value="C:extracellular region"/>
    <property type="evidence" value="ECO:0007669"/>
    <property type="project" value="UniProtKB-SubCell"/>
</dbReference>
<name>A0A2Z6RIU6_9GLOM</name>
<sequence>MTDMLLYCCSAALVTTLSRYFVSSKKYTFAVDINSGKLVSHLKEVIKENQKPFSDSIPTKDIKLWKAEIPDDRDDTRTVQKPLAAKMISNYFEEHIHVEEFNTKESHACYG</sequence>
<keyword evidence="3" id="KW-0964">Secreted</keyword>
<dbReference type="Proteomes" id="UP000247702">
    <property type="component" value="Unassembled WGS sequence"/>
</dbReference>
<comment type="caution">
    <text evidence="5">The sequence shown here is derived from an EMBL/GenBank/DDBJ whole genome shotgun (WGS) entry which is preliminary data.</text>
</comment>
<dbReference type="InterPro" id="IPR045379">
    <property type="entry name" value="Crinkler_N"/>
</dbReference>
<comment type="subcellular location">
    <subcellularLocation>
        <location evidence="1">Host cell</location>
    </subcellularLocation>
    <subcellularLocation>
        <location evidence="2">Secreted</location>
    </subcellularLocation>
</comment>
<organism evidence="5 6">
    <name type="scientific">Rhizophagus clarus</name>
    <dbReference type="NCBI Taxonomy" id="94130"/>
    <lineage>
        <taxon>Eukaryota</taxon>
        <taxon>Fungi</taxon>
        <taxon>Fungi incertae sedis</taxon>
        <taxon>Mucoromycota</taxon>
        <taxon>Glomeromycotina</taxon>
        <taxon>Glomeromycetes</taxon>
        <taxon>Glomerales</taxon>
        <taxon>Glomeraceae</taxon>
        <taxon>Rhizophagus</taxon>
    </lineage>
</organism>
<evidence type="ECO:0000313" key="6">
    <source>
        <dbReference type="Proteomes" id="UP000247702"/>
    </source>
</evidence>
<accession>A0A2Z6RIU6</accession>
<dbReference type="GO" id="GO:0043657">
    <property type="term" value="C:host cell"/>
    <property type="evidence" value="ECO:0007669"/>
    <property type="project" value="UniProtKB-SubCell"/>
</dbReference>
<keyword evidence="6" id="KW-1185">Reference proteome</keyword>
<evidence type="ECO:0000256" key="2">
    <source>
        <dbReference type="ARBA" id="ARBA00004613"/>
    </source>
</evidence>
<evidence type="ECO:0000313" key="5">
    <source>
        <dbReference type="EMBL" id="GBB92408.1"/>
    </source>
</evidence>
<protein>
    <recommendedName>
        <fullName evidence="4">Crinkler effector protein N-terminal domain-containing protein</fullName>
    </recommendedName>
</protein>
<reference evidence="5 6" key="1">
    <citation type="submission" date="2017-11" db="EMBL/GenBank/DDBJ databases">
        <title>The genome of Rhizophagus clarus HR1 reveals common genetic basis of auxotrophy among arbuscular mycorrhizal fungi.</title>
        <authorList>
            <person name="Kobayashi Y."/>
        </authorList>
    </citation>
    <scope>NUCLEOTIDE SEQUENCE [LARGE SCALE GENOMIC DNA]</scope>
    <source>
        <strain evidence="5 6">HR1</strain>
    </source>
</reference>
<dbReference type="Pfam" id="PF20147">
    <property type="entry name" value="Crinkler"/>
    <property type="match status" value="1"/>
</dbReference>
<evidence type="ECO:0000259" key="4">
    <source>
        <dbReference type="Pfam" id="PF20147"/>
    </source>
</evidence>
<dbReference type="AlphaFoldDB" id="A0A2Z6RIU6"/>
<feature type="domain" description="Crinkler effector protein N-terminal" evidence="4">
    <location>
        <begin position="23"/>
        <end position="79"/>
    </location>
</feature>
<dbReference type="EMBL" id="BEXD01001113">
    <property type="protein sequence ID" value="GBB92408.1"/>
    <property type="molecule type" value="Genomic_DNA"/>
</dbReference>
<evidence type="ECO:0000256" key="1">
    <source>
        <dbReference type="ARBA" id="ARBA00004340"/>
    </source>
</evidence>
<gene>
    <name evidence="5" type="ORF">RclHR1_00200041</name>
</gene>
<proteinExistence type="predicted"/>
<evidence type="ECO:0000256" key="3">
    <source>
        <dbReference type="ARBA" id="ARBA00022525"/>
    </source>
</evidence>